<dbReference type="Proteomes" id="UP000321386">
    <property type="component" value="Unassembled WGS sequence"/>
</dbReference>
<evidence type="ECO:0000313" key="2">
    <source>
        <dbReference type="Proteomes" id="UP000321386"/>
    </source>
</evidence>
<keyword evidence="2" id="KW-1185">Reference proteome</keyword>
<comment type="caution">
    <text evidence="1">The sequence shown here is derived from an EMBL/GenBank/DDBJ whole genome shotgun (WGS) entry which is preliminary data.</text>
</comment>
<sequence>MDQSAPRPSTHDAIATSEYAMFGPWVDEVTCDDELPRLYRSYPVDFAAADLVLKVPRNIARRDARPDMDLYDHVVVLEPERLTVLCRVTGRRDPGGRERPVPGGARPAYEVTTTALVDVVAVHDVVNMLDASLTVHRADGTRVTLRYSGSARANVDRLIHLLRASLAGDEPSPTGRALLTAVAARGVPDQQVDVGAADLSLRSDYLAVARRSPQLRAWAWHGRRVVPPSGSGVRTAVRRLMHAVSPMTLHGAVVAGDERVLEVFGRHDWLVRGAAPVHSSSRLVVPLARLRGVQVEPDADYAGAERVTLLLGGGTVEFVVPSGSDAHVLALATSGAG</sequence>
<dbReference type="EMBL" id="BJUA01000003">
    <property type="protein sequence ID" value="GEK17073.1"/>
    <property type="molecule type" value="Genomic_DNA"/>
</dbReference>
<proteinExistence type="predicted"/>
<reference evidence="1 2" key="1">
    <citation type="submission" date="2019-07" db="EMBL/GenBank/DDBJ databases">
        <title>Whole genome shotgun sequence of Cellulomonas persica NBRC 101101.</title>
        <authorList>
            <person name="Hosoyama A."/>
            <person name="Uohara A."/>
            <person name="Ohji S."/>
            <person name="Ichikawa N."/>
        </authorList>
    </citation>
    <scope>NUCLEOTIDE SEQUENCE [LARGE SCALE GENOMIC DNA]</scope>
    <source>
        <strain evidence="1 2">NBRC 101101</strain>
    </source>
</reference>
<dbReference type="AlphaFoldDB" id="A0A510UQY1"/>
<name>A0A510UQY1_9CELL</name>
<dbReference type="OrthoDB" id="4826692at2"/>
<accession>A0A510UQY1</accession>
<dbReference type="RefSeq" id="WP_146805350.1">
    <property type="nucleotide sequence ID" value="NZ_BJUA01000003.1"/>
</dbReference>
<gene>
    <name evidence="1" type="ORF">CPE01_08060</name>
</gene>
<protein>
    <submittedName>
        <fullName evidence="1">Uncharacterized protein</fullName>
    </submittedName>
</protein>
<evidence type="ECO:0000313" key="1">
    <source>
        <dbReference type="EMBL" id="GEK17073.1"/>
    </source>
</evidence>
<organism evidence="1 2">
    <name type="scientific">Cellulomonas persica</name>
    <dbReference type="NCBI Taxonomy" id="76861"/>
    <lineage>
        <taxon>Bacteria</taxon>
        <taxon>Bacillati</taxon>
        <taxon>Actinomycetota</taxon>
        <taxon>Actinomycetes</taxon>
        <taxon>Micrococcales</taxon>
        <taxon>Cellulomonadaceae</taxon>
        <taxon>Cellulomonas</taxon>
    </lineage>
</organism>